<sequence length="477" mass="53550">MTDSQILSLRDLMINSNDSNAEEALVGSAFIDKLKLENNDKSMESISEDPNHENDELVHTPPPSPTSGRALHRPSLFSLAQVSSKLGELWSSARESIFGEDYWIPSDPNEIVFFPSELLRAHRVLFPADDNKSTLRVVQGTFKNRPAEPIHHVVFSLSETQNAPSYSLFRSNEIEEAVDLCRRCLECKTLFTLLGIYFYFIMFKRYSLELNLFFRTSLLKSLILCGARRCRANKLGCVSGCVNEAMLGLLKSSSCVDTESPRMAHVDSHAESVEIDHPVKDFSQKVFYDSLINRLNSLAACNQKPKNMVNLLSMDGGGIRGLVIIQILMAIEEVLDEPIYPYFDWVAGTSTGALVATALAQGIIILISDLKCFNNLLIYLAPVDRSRSWCNAVGVPFFRLSAPLHKDIGLGTKDDHDIAHMMWDCVEYTHQQKPYLLKLCTLLKKIGKLPERPTPFYNSDTREVHTQTSVPTTPVDQ</sequence>
<comment type="caution">
    <text evidence="5">Lacks conserved residue(s) required for the propagation of feature annotation.</text>
</comment>
<dbReference type="Gene3D" id="3.40.1090.10">
    <property type="entry name" value="Cytosolic phospholipase A2 catalytic domain"/>
    <property type="match status" value="1"/>
</dbReference>
<feature type="short sequence motif" description="GXSXG" evidence="5">
    <location>
        <begin position="348"/>
        <end position="352"/>
    </location>
</feature>
<dbReference type="Proteomes" id="UP000095283">
    <property type="component" value="Unplaced"/>
</dbReference>
<reference evidence="9" key="1">
    <citation type="submission" date="2016-11" db="UniProtKB">
        <authorList>
            <consortium name="WormBaseParasite"/>
        </authorList>
    </citation>
    <scope>IDENTIFICATION</scope>
</reference>
<evidence type="ECO:0000256" key="6">
    <source>
        <dbReference type="SAM" id="MobiDB-lite"/>
    </source>
</evidence>
<keyword evidence="3" id="KW-0040">ANK repeat</keyword>
<dbReference type="GO" id="GO:0005739">
    <property type="term" value="C:mitochondrion"/>
    <property type="evidence" value="ECO:0007669"/>
    <property type="project" value="TreeGrafter"/>
</dbReference>
<feature type="compositionally biased region" description="Basic and acidic residues" evidence="6">
    <location>
        <begin position="42"/>
        <end position="58"/>
    </location>
</feature>
<feature type="region of interest" description="Disordered" evidence="6">
    <location>
        <begin position="42"/>
        <end position="71"/>
    </location>
</feature>
<evidence type="ECO:0000259" key="7">
    <source>
        <dbReference type="PROSITE" id="PS51635"/>
    </source>
</evidence>
<dbReference type="GO" id="GO:2000304">
    <property type="term" value="P:positive regulation of ceramide biosynthetic process"/>
    <property type="evidence" value="ECO:0007669"/>
    <property type="project" value="TreeGrafter"/>
</dbReference>
<evidence type="ECO:0000256" key="3">
    <source>
        <dbReference type="ARBA" id="ARBA00023043"/>
    </source>
</evidence>
<evidence type="ECO:0000256" key="2">
    <source>
        <dbReference type="ARBA" id="ARBA00022801"/>
    </source>
</evidence>
<evidence type="ECO:0000313" key="9">
    <source>
        <dbReference type="WBParaSite" id="Hba_13849"/>
    </source>
</evidence>
<dbReference type="GO" id="GO:0052816">
    <property type="term" value="F:long-chain fatty acyl-CoA hydrolase activity"/>
    <property type="evidence" value="ECO:0007669"/>
    <property type="project" value="TreeGrafter"/>
</dbReference>
<dbReference type="PROSITE" id="PS51635">
    <property type="entry name" value="PNPLA"/>
    <property type="match status" value="1"/>
</dbReference>
<feature type="region of interest" description="Disordered" evidence="6">
    <location>
        <begin position="457"/>
        <end position="477"/>
    </location>
</feature>
<keyword evidence="1" id="KW-0677">Repeat</keyword>
<dbReference type="PANTHER" id="PTHR24139">
    <property type="entry name" value="CALCIUM-INDEPENDENT PHOSPHOLIPASE A2"/>
    <property type="match status" value="1"/>
</dbReference>
<protein>
    <submittedName>
        <fullName evidence="9">PNPLA domain-containing protein</fullName>
    </submittedName>
</protein>
<name>A0A1I7X8E1_HETBA</name>
<dbReference type="GO" id="GO:0006629">
    <property type="term" value="P:lipid metabolic process"/>
    <property type="evidence" value="ECO:0007669"/>
    <property type="project" value="UniProtKB-KW"/>
</dbReference>
<keyword evidence="4" id="KW-0443">Lipid metabolism</keyword>
<keyword evidence="2" id="KW-0378">Hydrolase</keyword>
<dbReference type="InterPro" id="IPR016035">
    <property type="entry name" value="Acyl_Trfase/lysoPLipase"/>
</dbReference>
<feature type="domain" description="PNPLA" evidence="7">
    <location>
        <begin position="312"/>
        <end position="477"/>
    </location>
</feature>
<dbReference type="AlphaFoldDB" id="A0A1I7X8E1"/>
<dbReference type="Pfam" id="PF01734">
    <property type="entry name" value="Patatin"/>
    <property type="match status" value="1"/>
</dbReference>
<proteinExistence type="predicted"/>
<organism evidence="8 9">
    <name type="scientific">Heterorhabditis bacteriophora</name>
    <name type="common">Entomopathogenic nematode worm</name>
    <dbReference type="NCBI Taxonomy" id="37862"/>
    <lineage>
        <taxon>Eukaryota</taxon>
        <taxon>Metazoa</taxon>
        <taxon>Ecdysozoa</taxon>
        <taxon>Nematoda</taxon>
        <taxon>Chromadorea</taxon>
        <taxon>Rhabditida</taxon>
        <taxon>Rhabditina</taxon>
        <taxon>Rhabditomorpha</taxon>
        <taxon>Strongyloidea</taxon>
        <taxon>Heterorhabditidae</taxon>
        <taxon>Heterorhabditis</taxon>
    </lineage>
</organism>
<dbReference type="InterPro" id="IPR047148">
    <property type="entry name" value="PLPL9"/>
</dbReference>
<dbReference type="PANTHER" id="PTHR24139:SF34">
    <property type="entry name" value="85_88 KDA CALCIUM-INDEPENDENT PHOSPHOLIPASE A2"/>
    <property type="match status" value="1"/>
</dbReference>
<dbReference type="WBParaSite" id="Hba_13849">
    <property type="protein sequence ID" value="Hba_13849"/>
    <property type="gene ID" value="Hba_13849"/>
</dbReference>
<evidence type="ECO:0000256" key="4">
    <source>
        <dbReference type="ARBA" id="ARBA00023098"/>
    </source>
</evidence>
<keyword evidence="8" id="KW-1185">Reference proteome</keyword>
<accession>A0A1I7X8E1</accession>
<dbReference type="InterPro" id="IPR002641">
    <property type="entry name" value="PNPLA_dom"/>
</dbReference>
<feature type="short sequence motif" description="GXGXXG" evidence="5">
    <location>
        <begin position="316"/>
        <end position="321"/>
    </location>
</feature>
<evidence type="ECO:0000256" key="5">
    <source>
        <dbReference type="PROSITE-ProRule" id="PRU01161"/>
    </source>
</evidence>
<evidence type="ECO:0000256" key="1">
    <source>
        <dbReference type="ARBA" id="ARBA00022737"/>
    </source>
</evidence>
<evidence type="ECO:0000313" key="8">
    <source>
        <dbReference type="Proteomes" id="UP000095283"/>
    </source>
</evidence>
<dbReference type="SUPFAM" id="SSF52151">
    <property type="entry name" value="FabD/lysophospholipase-like"/>
    <property type="match status" value="1"/>
</dbReference>
<dbReference type="GO" id="GO:0047499">
    <property type="term" value="F:calcium-independent phospholipase A2 activity"/>
    <property type="evidence" value="ECO:0007669"/>
    <property type="project" value="InterPro"/>
</dbReference>
<feature type="compositionally biased region" description="Polar residues" evidence="6">
    <location>
        <begin position="466"/>
        <end position="477"/>
    </location>
</feature>